<dbReference type="InterPro" id="IPR001915">
    <property type="entry name" value="Peptidase_M48"/>
</dbReference>
<dbReference type="Pfam" id="PF01435">
    <property type="entry name" value="Peptidase_M48"/>
    <property type="match status" value="1"/>
</dbReference>
<keyword evidence="4 6" id="KW-0862">Zinc</keyword>
<dbReference type="Pfam" id="PF23368">
    <property type="entry name" value="DUF7092"/>
    <property type="match status" value="1"/>
</dbReference>
<keyword evidence="1 6" id="KW-0645">Protease</keyword>
<dbReference type="GO" id="GO:0051603">
    <property type="term" value="P:proteolysis involved in protein catabolic process"/>
    <property type="evidence" value="ECO:0007669"/>
    <property type="project" value="TreeGrafter"/>
</dbReference>
<dbReference type="CDD" id="cd07332">
    <property type="entry name" value="M48C_Oma1_like"/>
    <property type="match status" value="1"/>
</dbReference>
<dbReference type="GO" id="GO:0046872">
    <property type="term" value="F:metal ion binding"/>
    <property type="evidence" value="ECO:0007669"/>
    <property type="project" value="UniProtKB-KW"/>
</dbReference>
<feature type="domain" description="Peptidase M48" evidence="7">
    <location>
        <begin position="170"/>
        <end position="334"/>
    </location>
</feature>
<evidence type="ECO:0000256" key="4">
    <source>
        <dbReference type="ARBA" id="ARBA00022833"/>
    </source>
</evidence>
<keyword evidence="2" id="KW-0479">Metal-binding</keyword>
<name>A0A545TQW7_9PROT</name>
<comment type="similarity">
    <text evidence="6">Belongs to the peptidase M48 family.</text>
</comment>
<feature type="domain" description="DUF7092" evidence="8">
    <location>
        <begin position="5"/>
        <end position="75"/>
    </location>
</feature>
<keyword evidence="5 6" id="KW-0482">Metalloprotease</keyword>
<organism evidence="9 10">
    <name type="scientific">Denitrobaculum tricleocarpae</name>
    <dbReference type="NCBI Taxonomy" id="2591009"/>
    <lineage>
        <taxon>Bacteria</taxon>
        <taxon>Pseudomonadati</taxon>
        <taxon>Pseudomonadota</taxon>
        <taxon>Alphaproteobacteria</taxon>
        <taxon>Rhodospirillales</taxon>
        <taxon>Rhodospirillaceae</taxon>
        <taxon>Denitrobaculum</taxon>
    </lineage>
</organism>
<protein>
    <submittedName>
        <fullName evidence="9">M48 family metallopeptidase</fullName>
    </submittedName>
</protein>
<evidence type="ECO:0000259" key="7">
    <source>
        <dbReference type="Pfam" id="PF01435"/>
    </source>
</evidence>
<proteinExistence type="inferred from homology"/>
<dbReference type="Proteomes" id="UP000315252">
    <property type="component" value="Unassembled WGS sequence"/>
</dbReference>
<evidence type="ECO:0000256" key="2">
    <source>
        <dbReference type="ARBA" id="ARBA00022723"/>
    </source>
</evidence>
<dbReference type="RefSeq" id="WP_142896789.1">
    <property type="nucleotide sequence ID" value="NZ_ML660055.1"/>
</dbReference>
<sequence length="361" mass="38884">MSDYHGSFNDGSSANRHDVSVRIDLSGLAISGDGLAQPVVWPFEELEAIDDIAKQVPFRIGCRSWPDARLTLNDQRLLADFRIHAPQLFGPPVSRRLRNVVLSIAGAGLLGASIWFGLPLASRWVASVVPIEWEVALADQFADELVKEFASMTNDEPRVCDNPDGLKALDGLIAELADAGGSPYDFNVQVIDGGLNNAFALPGGRIFIFRGLLEFAQSPDQLAAVVAHEMGHVTLQHGTTAIVQGLGISFVFSVLLGDMGGGIVAAAGEILLRMSYSREAEAEADRSAIALLQKADLKVVGLSNFFERLAEEDGDLPAALQMLSTHPSSEQRAQLTKGLEDTGRPALSDKEWQAIRDICKQ</sequence>
<evidence type="ECO:0000256" key="5">
    <source>
        <dbReference type="ARBA" id="ARBA00023049"/>
    </source>
</evidence>
<dbReference type="Gene3D" id="3.30.2010.10">
    <property type="entry name" value="Metalloproteases ('zincins'), catalytic domain"/>
    <property type="match status" value="1"/>
</dbReference>
<keyword evidence="3 6" id="KW-0378">Hydrolase</keyword>
<dbReference type="PANTHER" id="PTHR22726:SF1">
    <property type="entry name" value="METALLOENDOPEPTIDASE OMA1, MITOCHONDRIAL"/>
    <property type="match status" value="1"/>
</dbReference>
<accession>A0A545TQW7</accession>
<evidence type="ECO:0000256" key="1">
    <source>
        <dbReference type="ARBA" id="ARBA00022670"/>
    </source>
</evidence>
<evidence type="ECO:0000313" key="10">
    <source>
        <dbReference type="Proteomes" id="UP000315252"/>
    </source>
</evidence>
<comment type="caution">
    <text evidence="9">The sequence shown here is derived from an EMBL/GenBank/DDBJ whole genome shotgun (WGS) entry which is preliminary data.</text>
</comment>
<dbReference type="PANTHER" id="PTHR22726">
    <property type="entry name" value="METALLOENDOPEPTIDASE OMA1"/>
    <property type="match status" value="1"/>
</dbReference>
<evidence type="ECO:0000256" key="3">
    <source>
        <dbReference type="ARBA" id="ARBA00022801"/>
    </source>
</evidence>
<dbReference type="GO" id="GO:0016020">
    <property type="term" value="C:membrane"/>
    <property type="evidence" value="ECO:0007669"/>
    <property type="project" value="TreeGrafter"/>
</dbReference>
<evidence type="ECO:0000256" key="6">
    <source>
        <dbReference type="RuleBase" id="RU003983"/>
    </source>
</evidence>
<gene>
    <name evidence="9" type="ORF">FKG95_12845</name>
</gene>
<dbReference type="OrthoDB" id="9810445at2"/>
<evidence type="ECO:0000259" key="8">
    <source>
        <dbReference type="Pfam" id="PF23368"/>
    </source>
</evidence>
<dbReference type="GO" id="GO:0004222">
    <property type="term" value="F:metalloendopeptidase activity"/>
    <property type="evidence" value="ECO:0007669"/>
    <property type="project" value="InterPro"/>
</dbReference>
<keyword evidence="10" id="KW-1185">Reference proteome</keyword>
<evidence type="ECO:0000313" key="9">
    <source>
        <dbReference type="EMBL" id="TQV79608.1"/>
    </source>
</evidence>
<comment type="cofactor">
    <cofactor evidence="6">
        <name>Zn(2+)</name>
        <dbReference type="ChEBI" id="CHEBI:29105"/>
    </cofactor>
    <text evidence="6">Binds 1 zinc ion per subunit.</text>
</comment>
<dbReference type="EMBL" id="VHSH01000004">
    <property type="protein sequence ID" value="TQV79608.1"/>
    <property type="molecule type" value="Genomic_DNA"/>
</dbReference>
<dbReference type="InterPro" id="IPR051156">
    <property type="entry name" value="Mito/Outer_Membr_Metalloprot"/>
</dbReference>
<dbReference type="InterPro" id="IPR055518">
    <property type="entry name" value="DUF7092"/>
</dbReference>
<dbReference type="AlphaFoldDB" id="A0A545TQW7"/>
<reference evidence="9 10" key="1">
    <citation type="submission" date="2019-06" db="EMBL/GenBank/DDBJ databases">
        <title>Whole genome sequence for Rhodospirillaceae sp. R148.</title>
        <authorList>
            <person name="Wang G."/>
        </authorList>
    </citation>
    <scope>NUCLEOTIDE SEQUENCE [LARGE SCALE GENOMIC DNA]</scope>
    <source>
        <strain evidence="9 10">R148</strain>
    </source>
</reference>